<name>A0A8S1L1K4_PARPR</name>
<sequence length="641" mass="77153">MSFHLLLKQQSKAFNQYNFYTTFSLYEAKKIAESSDDLQEYIIQFMVVDVPLVKLNQQFQQQPEKHKSAQLLISMVDMAKGTINEWYTFQHQQIDTDIFQEKVDLLCYNFQLQQVLKLLQFMLTYLIFILYKKNLNLWYICMFINIKSKMSRPASCKSRKSEVDESLFGSNKRNDVKTAKVVQSVRKGDTSNPDVVLIGEAELQRMKNNAIVKTKEEQLYQKKLLEEQKEKQMTAAKAKKQKMIQLEEEKKKQIPLTAQQQEDKVVKDSLNARAAEILNEQLDDVKEMNKMVMYAKCVTIRDKQLQEKQQLKEEFKIQEKRKDLMMEIERLQSIKYYEEKDVQHKQELKQGHGIIVEQIKERELIRLKEKEEQEREGQVMIKQIKQVQIEDQQKNQQRKHMQKKLQDEILEANQKAIVVKEKRRLEEKEEEEKIAKYNLEKAQKEAEIIEEQRRIKEERERDVQRLREMQEKASDRQAELDLLRAKRAMEQNERAAREKERREAELRQKLNSELYQARKVQQNEKQDKLEEQARLERDEFQRVIQKQKQERENELRLQQEKEQMVKKHAEELRKQISMNEEKRKQEERDKLEEGKKIRDKMINEKKLLENIKEQKLKGLNDNTIPDKYKAELAKKKINIQI</sequence>
<evidence type="ECO:0000256" key="1">
    <source>
        <dbReference type="ARBA" id="ARBA00004230"/>
    </source>
</evidence>
<keyword evidence="12" id="KW-1185">Reference proteome</keyword>
<comment type="subcellular location">
    <subcellularLocation>
        <location evidence="1">Cell projection</location>
        <location evidence="1">Cilium</location>
        <location evidence="1">Flagellum</location>
    </subcellularLocation>
</comment>
<protein>
    <recommendedName>
        <fullName evidence="7">Cilia- and flagella-associated protein 45</fullName>
    </recommendedName>
</protein>
<feature type="domain" description="Trichohyalin-plectin-homology" evidence="10">
    <location>
        <begin position="278"/>
        <end position="623"/>
    </location>
</feature>
<dbReference type="InterPro" id="IPR033253">
    <property type="entry name" value="CFAP45"/>
</dbReference>
<evidence type="ECO:0000313" key="11">
    <source>
        <dbReference type="EMBL" id="CAD8061698.1"/>
    </source>
</evidence>
<comment type="caution">
    <text evidence="11">The sequence shown here is derived from an EMBL/GenBank/DDBJ whole genome shotgun (WGS) entry which is preliminary data.</text>
</comment>
<evidence type="ECO:0000256" key="3">
    <source>
        <dbReference type="ARBA" id="ARBA00023054"/>
    </source>
</evidence>
<proteinExistence type="inferred from homology"/>
<dbReference type="InterPro" id="IPR043597">
    <property type="entry name" value="TPH_dom"/>
</dbReference>
<evidence type="ECO:0000256" key="6">
    <source>
        <dbReference type="ARBA" id="ARBA00034116"/>
    </source>
</evidence>
<gene>
    <name evidence="11" type="ORF">PPRIM_AZ9-3.1.T0320086</name>
</gene>
<accession>A0A8S1L1K4</accession>
<feature type="region of interest" description="Disordered" evidence="9">
    <location>
        <begin position="547"/>
        <end position="597"/>
    </location>
</feature>
<comment type="similarity">
    <text evidence="6">Belongs to the CFAP45 family.</text>
</comment>
<keyword evidence="5" id="KW-0966">Cell projection</keyword>
<reference evidence="11" key="1">
    <citation type="submission" date="2021-01" db="EMBL/GenBank/DDBJ databases">
        <authorList>
            <consortium name="Genoscope - CEA"/>
            <person name="William W."/>
        </authorList>
    </citation>
    <scope>NUCLEOTIDE SEQUENCE</scope>
</reference>
<evidence type="ECO:0000256" key="5">
    <source>
        <dbReference type="ARBA" id="ARBA00023273"/>
    </source>
</evidence>
<evidence type="ECO:0000313" key="12">
    <source>
        <dbReference type="Proteomes" id="UP000688137"/>
    </source>
</evidence>
<evidence type="ECO:0000256" key="4">
    <source>
        <dbReference type="ARBA" id="ARBA00023069"/>
    </source>
</evidence>
<dbReference type="Pfam" id="PF13868">
    <property type="entry name" value="TPH"/>
    <property type="match status" value="1"/>
</dbReference>
<feature type="region of interest" description="Disordered" evidence="9">
    <location>
        <begin position="486"/>
        <end position="508"/>
    </location>
</feature>
<feature type="coiled-coil region" evidence="8">
    <location>
        <begin position="222"/>
        <end position="249"/>
    </location>
</feature>
<dbReference type="AlphaFoldDB" id="A0A8S1L1K4"/>
<dbReference type="Proteomes" id="UP000688137">
    <property type="component" value="Unassembled WGS sequence"/>
</dbReference>
<keyword evidence="4" id="KW-0969">Cilium</keyword>
<dbReference type="PANTHER" id="PTHR15504:SF0">
    <property type="entry name" value="CILIA- AND FLAGELLA-ASSOCIATED PROTEIN 45"/>
    <property type="match status" value="1"/>
</dbReference>
<evidence type="ECO:0000256" key="8">
    <source>
        <dbReference type="SAM" id="Coils"/>
    </source>
</evidence>
<keyword evidence="3 8" id="KW-0175">Coiled coil</keyword>
<evidence type="ECO:0000256" key="2">
    <source>
        <dbReference type="ARBA" id="ARBA00022846"/>
    </source>
</evidence>
<dbReference type="GO" id="GO:0031514">
    <property type="term" value="C:motile cilium"/>
    <property type="evidence" value="ECO:0007669"/>
    <property type="project" value="UniProtKB-SubCell"/>
</dbReference>
<organism evidence="11 12">
    <name type="scientific">Paramecium primaurelia</name>
    <dbReference type="NCBI Taxonomy" id="5886"/>
    <lineage>
        <taxon>Eukaryota</taxon>
        <taxon>Sar</taxon>
        <taxon>Alveolata</taxon>
        <taxon>Ciliophora</taxon>
        <taxon>Intramacronucleata</taxon>
        <taxon>Oligohymenophorea</taxon>
        <taxon>Peniculida</taxon>
        <taxon>Parameciidae</taxon>
        <taxon>Paramecium</taxon>
    </lineage>
</organism>
<keyword evidence="2" id="KW-0282">Flagellum</keyword>
<dbReference type="PANTHER" id="PTHR15504">
    <property type="entry name" value="NASOPHARYNGEAL EPITHELIUM SPECIFIC PROTEIN 1"/>
    <property type="match status" value="1"/>
</dbReference>
<dbReference type="OMA" id="HEAAYNQ"/>
<evidence type="ECO:0000259" key="10">
    <source>
        <dbReference type="Pfam" id="PF13868"/>
    </source>
</evidence>
<evidence type="ECO:0000256" key="7">
    <source>
        <dbReference type="ARBA" id="ARBA00034142"/>
    </source>
</evidence>
<evidence type="ECO:0000256" key="9">
    <source>
        <dbReference type="SAM" id="MobiDB-lite"/>
    </source>
</evidence>
<dbReference type="EMBL" id="CAJJDM010000031">
    <property type="protein sequence ID" value="CAD8061698.1"/>
    <property type="molecule type" value="Genomic_DNA"/>
</dbReference>